<reference evidence="7" key="1">
    <citation type="submission" date="2017-04" db="EMBL/GenBank/DDBJ databases">
        <title>Function of individual gut microbiota members based on whole genome sequencing of pure cultures obtained from chicken caecum.</title>
        <authorList>
            <person name="Medvecky M."/>
            <person name="Cejkova D."/>
            <person name="Polansky O."/>
            <person name="Karasova D."/>
            <person name="Kubasova T."/>
            <person name="Cizek A."/>
            <person name="Rychlik I."/>
        </authorList>
    </citation>
    <scope>NUCLEOTIDE SEQUENCE [LARGE SCALE GENOMIC DNA]</scope>
    <source>
        <strain evidence="7">An199</strain>
    </source>
</reference>
<name>A0A1Y4IMC7_PARDI</name>
<evidence type="ECO:0000259" key="5">
    <source>
        <dbReference type="PROSITE" id="PS01124"/>
    </source>
</evidence>
<gene>
    <name evidence="6" type="ORF">B5F32_08820</name>
</gene>
<evidence type="ECO:0000313" key="7">
    <source>
        <dbReference type="Proteomes" id="UP000195950"/>
    </source>
</evidence>
<comment type="caution">
    <text evidence="6">The sequence shown here is derived from an EMBL/GenBank/DDBJ whole genome shotgun (WGS) entry which is preliminary data.</text>
</comment>
<evidence type="ECO:0000313" key="6">
    <source>
        <dbReference type="EMBL" id="OUP19719.1"/>
    </source>
</evidence>
<keyword evidence="4" id="KW-0812">Transmembrane</keyword>
<dbReference type="EMBL" id="NFJX01000006">
    <property type="protein sequence ID" value="OUP19719.1"/>
    <property type="molecule type" value="Genomic_DNA"/>
</dbReference>
<dbReference type="GO" id="GO:0003700">
    <property type="term" value="F:DNA-binding transcription factor activity"/>
    <property type="evidence" value="ECO:0007669"/>
    <property type="project" value="InterPro"/>
</dbReference>
<sequence length="259" mass="29908">MLLPIVVTTVGICYSGFNGHFTSVTSLSQVLSNFGNTDIRLRCGIFFMTVVTPLFPAVYPVISPKTGRKINRRMYLFLGFMLLFLIIYILFSLTVNEFIFNLFGITAIVFSLVFSVEYLLYENPFSSHDGKSCAREETADGPLPAENTGMRLQNLFNRIEETLKRDNLFTDKDYSLKNLARDMDEREAVLSEAIKAAGFTSFREYLCDLRLEYFKRQAENRPGKYVKELIFECGFTSRSTFYRNFTKRFGESPSRYMEK</sequence>
<organism evidence="6 7">
    <name type="scientific">Parabacteroides distasonis</name>
    <dbReference type="NCBI Taxonomy" id="823"/>
    <lineage>
        <taxon>Bacteria</taxon>
        <taxon>Pseudomonadati</taxon>
        <taxon>Bacteroidota</taxon>
        <taxon>Bacteroidia</taxon>
        <taxon>Bacteroidales</taxon>
        <taxon>Tannerellaceae</taxon>
        <taxon>Parabacteroides</taxon>
    </lineage>
</organism>
<accession>A0A1Y4IMC7</accession>
<evidence type="ECO:0000256" key="1">
    <source>
        <dbReference type="ARBA" id="ARBA00023015"/>
    </source>
</evidence>
<dbReference type="Gene3D" id="1.10.10.60">
    <property type="entry name" value="Homeodomain-like"/>
    <property type="match status" value="1"/>
</dbReference>
<dbReference type="Proteomes" id="UP000195950">
    <property type="component" value="Unassembled WGS sequence"/>
</dbReference>
<keyword evidence="2" id="KW-0238">DNA-binding</keyword>
<dbReference type="InterPro" id="IPR018060">
    <property type="entry name" value="HTH_AraC"/>
</dbReference>
<evidence type="ECO:0000256" key="3">
    <source>
        <dbReference type="ARBA" id="ARBA00023163"/>
    </source>
</evidence>
<keyword evidence="4" id="KW-0472">Membrane</keyword>
<dbReference type="InterPro" id="IPR009057">
    <property type="entry name" value="Homeodomain-like_sf"/>
</dbReference>
<keyword evidence="3" id="KW-0804">Transcription</keyword>
<feature type="transmembrane region" description="Helical" evidence="4">
    <location>
        <begin position="74"/>
        <end position="93"/>
    </location>
</feature>
<dbReference type="SMART" id="SM00342">
    <property type="entry name" value="HTH_ARAC"/>
    <property type="match status" value="1"/>
</dbReference>
<dbReference type="AlphaFoldDB" id="A0A1Y4IMC7"/>
<dbReference type="Pfam" id="PF12833">
    <property type="entry name" value="HTH_18"/>
    <property type="match status" value="1"/>
</dbReference>
<feature type="transmembrane region" description="Helical" evidence="4">
    <location>
        <begin position="99"/>
        <end position="121"/>
    </location>
</feature>
<dbReference type="PANTHER" id="PTHR43280">
    <property type="entry name" value="ARAC-FAMILY TRANSCRIPTIONAL REGULATOR"/>
    <property type="match status" value="1"/>
</dbReference>
<dbReference type="PANTHER" id="PTHR43280:SF2">
    <property type="entry name" value="HTH-TYPE TRANSCRIPTIONAL REGULATOR EXSA"/>
    <property type="match status" value="1"/>
</dbReference>
<keyword evidence="4" id="KW-1133">Transmembrane helix</keyword>
<feature type="domain" description="HTH araC/xylS-type" evidence="5">
    <location>
        <begin position="153"/>
        <end position="259"/>
    </location>
</feature>
<dbReference type="SUPFAM" id="SSF46689">
    <property type="entry name" value="Homeodomain-like"/>
    <property type="match status" value="1"/>
</dbReference>
<feature type="transmembrane region" description="Helical" evidence="4">
    <location>
        <begin position="39"/>
        <end position="62"/>
    </location>
</feature>
<dbReference type="PROSITE" id="PS01124">
    <property type="entry name" value="HTH_ARAC_FAMILY_2"/>
    <property type="match status" value="1"/>
</dbReference>
<evidence type="ECO:0000256" key="2">
    <source>
        <dbReference type="ARBA" id="ARBA00023125"/>
    </source>
</evidence>
<keyword evidence="1" id="KW-0805">Transcription regulation</keyword>
<dbReference type="GO" id="GO:0043565">
    <property type="term" value="F:sequence-specific DNA binding"/>
    <property type="evidence" value="ECO:0007669"/>
    <property type="project" value="InterPro"/>
</dbReference>
<evidence type="ECO:0000256" key="4">
    <source>
        <dbReference type="SAM" id="Phobius"/>
    </source>
</evidence>
<proteinExistence type="predicted"/>
<protein>
    <submittedName>
        <fullName evidence="6">AraC family transcriptional regulator</fullName>
    </submittedName>
</protein>